<dbReference type="EMBL" id="LXQE01000177">
    <property type="protein sequence ID" value="RCJ31247.1"/>
    <property type="molecule type" value="Genomic_DNA"/>
</dbReference>
<reference evidence="1 2" key="1">
    <citation type="submission" date="2016-04" db="EMBL/GenBank/DDBJ databases">
        <authorList>
            <person name="Evans L.H."/>
            <person name="Alamgir A."/>
            <person name="Owens N."/>
            <person name="Weber N.D."/>
            <person name="Virtaneva K."/>
            <person name="Barbian K."/>
            <person name="Babar A."/>
            <person name="Rosenke K."/>
        </authorList>
    </citation>
    <scope>NUCLEOTIDE SEQUENCE [LARGE SCALE GENOMIC DNA]</scope>
    <source>
        <strain evidence="1">NIES-2108</strain>
    </source>
</reference>
<evidence type="ECO:0000313" key="1">
    <source>
        <dbReference type="EMBL" id="RCJ31247.1"/>
    </source>
</evidence>
<gene>
    <name evidence="1" type="ORF">A6769_31315</name>
</gene>
<name>A0A367R459_NOSPU</name>
<dbReference type="AlphaFoldDB" id="A0A367R459"/>
<proteinExistence type="predicted"/>
<sequence>MQPQEDCHLPTYSGDLKTVLLNHAGLAQHPQSEKAYQMVREIARLTTFSDAEITYWFSRIIEQLSIQN</sequence>
<comment type="caution">
    <text evidence="1">The sequence shown here is derived from an EMBL/GenBank/DDBJ whole genome shotgun (WGS) entry which is preliminary data.</text>
</comment>
<protein>
    <submittedName>
        <fullName evidence="1">Uncharacterized protein</fullName>
    </submittedName>
</protein>
<organism evidence="1 2">
    <name type="scientific">Nostoc punctiforme NIES-2108</name>
    <dbReference type="NCBI Taxonomy" id="1356359"/>
    <lineage>
        <taxon>Bacteria</taxon>
        <taxon>Bacillati</taxon>
        <taxon>Cyanobacteriota</taxon>
        <taxon>Cyanophyceae</taxon>
        <taxon>Nostocales</taxon>
        <taxon>Nostocaceae</taxon>
        <taxon>Nostoc</taxon>
    </lineage>
</organism>
<evidence type="ECO:0000313" key="2">
    <source>
        <dbReference type="Proteomes" id="UP000252085"/>
    </source>
</evidence>
<dbReference type="Proteomes" id="UP000252085">
    <property type="component" value="Unassembled WGS sequence"/>
</dbReference>
<accession>A0A367R459</accession>